<dbReference type="RefSeq" id="WP_151166394.1">
    <property type="nucleotide sequence ID" value="NZ_WACR01000002.1"/>
</dbReference>
<dbReference type="AlphaFoldDB" id="A0A6N6MA28"/>
<evidence type="ECO:0008006" key="4">
    <source>
        <dbReference type="Google" id="ProtNLM"/>
    </source>
</evidence>
<keyword evidence="1" id="KW-0472">Membrane</keyword>
<name>A0A6N6MA28_9FLAO</name>
<accession>A0A6N6MA28</accession>
<dbReference type="OrthoDB" id="1376449at2"/>
<comment type="caution">
    <text evidence="2">The sequence shown here is derived from an EMBL/GenBank/DDBJ whole genome shotgun (WGS) entry which is preliminary data.</text>
</comment>
<dbReference type="EMBL" id="WACR01000002">
    <property type="protein sequence ID" value="KAB1065570.1"/>
    <property type="molecule type" value="Genomic_DNA"/>
</dbReference>
<dbReference type="Proteomes" id="UP000435357">
    <property type="component" value="Unassembled WGS sequence"/>
</dbReference>
<reference evidence="2 3" key="1">
    <citation type="submission" date="2019-09" db="EMBL/GenBank/DDBJ databases">
        <title>Genomes of Cryomorphaceae.</title>
        <authorList>
            <person name="Bowman J.P."/>
        </authorList>
    </citation>
    <scope>NUCLEOTIDE SEQUENCE [LARGE SCALE GENOMIC DNA]</scope>
    <source>
        <strain evidence="2 3">KCTC 52047</strain>
    </source>
</reference>
<organism evidence="2 3">
    <name type="scientific">Salibacter halophilus</name>
    <dbReference type="NCBI Taxonomy" id="1803916"/>
    <lineage>
        <taxon>Bacteria</taxon>
        <taxon>Pseudomonadati</taxon>
        <taxon>Bacteroidota</taxon>
        <taxon>Flavobacteriia</taxon>
        <taxon>Flavobacteriales</taxon>
        <taxon>Salibacteraceae</taxon>
        <taxon>Salibacter</taxon>
    </lineage>
</organism>
<keyword evidence="1" id="KW-1133">Transmembrane helix</keyword>
<evidence type="ECO:0000313" key="3">
    <source>
        <dbReference type="Proteomes" id="UP000435357"/>
    </source>
</evidence>
<keyword evidence="1" id="KW-0812">Transmembrane</keyword>
<keyword evidence="3" id="KW-1185">Reference proteome</keyword>
<proteinExistence type="predicted"/>
<feature type="transmembrane region" description="Helical" evidence="1">
    <location>
        <begin position="21"/>
        <end position="44"/>
    </location>
</feature>
<gene>
    <name evidence="2" type="ORF">F3059_02650</name>
</gene>
<protein>
    <recommendedName>
        <fullName evidence="4">DUF304 domain-containing protein</fullName>
    </recommendedName>
</protein>
<evidence type="ECO:0000256" key="1">
    <source>
        <dbReference type="SAM" id="Phobius"/>
    </source>
</evidence>
<feature type="transmembrane region" description="Helical" evidence="1">
    <location>
        <begin position="50"/>
        <end position="71"/>
    </location>
</feature>
<sequence length="159" mass="18364">MVIQDDRITINHRKTPLLIRTVLISLVVTCGLIPLLATILALSIGKELHIGIFASYMIFWSLGAFMTRIVLWNIYGKELIYLEKEIIRYEPNYKYFKGAGSELKAESINVEIIHNDPEKKRLGHLRIQNGSDQIETVLQSDTNQLLKVKELIESKYHRQ</sequence>
<evidence type="ECO:0000313" key="2">
    <source>
        <dbReference type="EMBL" id="KAB1065570.1"/>
    </source>
</evidence>